<protein>
    <submittedName>
        <fullName evidence="2">Uncharacterized protein</fullName>
    </submittedName>
</protein>
<dbReference type="PANTHER" id="PTHR37740:SF1">
    <property type="entry name" value="OS02G0193500 PROTEIN"/>
    <property type="match status" value="1"/>
</dbReference>
<gene>
    <name evidence="2" type="ORF">Fot_20548</name>
</gene>
<reference evidence="3" key="1">
    <citation type="submission" date="2024-07" db="EMBL/GenBank/DDBJ databases">
        <title>Two chromosome-level genome assemblies of Korean endemic species Abeliophyllum distichum and Forsythia ovata (Oleaceae).</title>
        <authorList>
            <person name="Jang H."/>
        </authorList>
    </citation>
    <scope>NUCLEOTIDE SEQUENCE [LARGE SCALE GENOMIC DNA]</scope>
</reference>
<keyword evidence="1" id="KW-0175">Coiled coil</keyword>
<keyword evidence="3" id="KW-1185">Reference proteome</keyword>
<dbReference type="EMBL" id="JBFOLJ010000006">
    <property type="protein sequence ID" value="KAL2527947.1"/>
    <property type="molecule type" value="Genomic_DNA"/>
</dbReference>
<evidence type="ECO:0000256" key="1">
    <source>
        <dbReference type="SAM" id="Coils"/>
    </source>
</evidence>
<proteinExistence type="predicted"/>
<dbReference type="Proteomes" id="UP001604277">
    <property type="component" value="Unassembled WGS sequence"/>
</dbReference>
<name>A0ABD1USM4_9LAMI</name>
<evidence type="ECO:0000313" key="2">
    <source>
        <dbReference type="EMBL" id="KAL2527947.1"/>
    </source>
</evidence>
<evidence type="ECO:0000313" key="3">
    <source>
        <dbReference type="Proteomes" id="UP001604277"/>
    </source>
</evidence>
<comment type="caution">
    <text evidence="2">The sequence shown here is derived from an EMBL/GenBank/DDBJ whole genome shotgun (WGS) entry which is preliminary data.</text>
</comment>
<dbReference type="PANTHER" id="PTHR37740">
    <property type="entry name" value="OS02G0193500 PROTEIN"/>
    <property type="match status" value="1"/>
</dbReference>
<sequence>MSEINSAVNPYPIACGFRLLPILCCPSTNQEMEDQRMLPKDNAMISKPRKKKPSTREAAMFQELRSLVNHKGQKIFKRGAANDISPLFQQEKLNSDLMLDSSSSGNQYRALRRKYLLLEDENFGLGTELKDVEDEIKALEHEKLVLLDELVVLEGLVDRSDLQPQGQRLS</sequence>
<dbReference type="AlphaFoldDB" id="A0ABD1USM4"/>
<organism evidence="2 3">
    <name type="scientific">Forsythia ovata</name>
    <dbReference type="NCBI Taxonomy" id="205694"/>
    <lineage>
        <taxon>Eukaryota</taxon>
        <taxon>Viridiplantae</taxon>
        <taxon>Streptophyta</taxon>
        <taxon>Embryophyta</taxon>
        <taxon>Tracheophyta</taxon>
        <taxon>Spermatophyta</taxon>
        <taxon>Magnoliopsida</taxon>
        <taxon>eudicotyledons</taxon>
        <taxon>Gunneridae</taxon>
        <taxon>Pentapetalae</taxon>
        <taxon>asterids</taxon>
        <taxon>lamiids</taxon>
        <taxon>Lamiales</taxon>
        <taxon>Oleaceae</taxon>
        <taxon>Forsythieae</taxon>
        <taxon>Forsythia</taxon>
    </lineage>
</organism>
<feature type="coiled-coil region" evidence="1">
    <location>
        <begin position="122"/>
        <end position="149"/>
    </location>
</feature>
<accession>A0ABD1USM4</accession>